<feature type="compositionally biased region" description="Low complexity" evidence="1">
    <location>
        <begin position="172"/>
        <end position="182"/>
    </location>
</feature>
<name>A0AAV5IW43_9ROSI</name>
<feature type="compositionally biased region" description="Polar residues" evidence="1">
    <location>
        <begin position="199"/>
        <end position="209"/>
    </location>
</feature>
<evidence type="ECO:0000256" key="1">
    <source>
        <dbReference type="SAM" id="MobiDB-lite"/>
    </source>
</evidence>
<comment type="caution">
    <text evidence="2">The sequence shown here is derived from an EMBL/GenBank/DDBJ whole genome shotgun (WGS) entry which is preliminary data.</text>
</comment>
<evidence type="ECO:0000313" key="3">
    <source>
        <dbReference type="Proteomes" id="UP001054252"/>
    </source>
</evidence>
<feature type="region of interest" description="Disordered" evidence="1">
    <location>
        <begin position="1"/>
        <end position="91"/>
    </location>
</feature>
<dbReference type="EMBL" id="BPVZ01000019">
    <property type="protein sequence ID" value="GKV02952.1"/>
    <property type="molecule type" value="Genomic_DNA"/>
</dbReference>
<reference evidence="2 3" key="1">
    <citation type="journal article" date="2021" name="Commun. Biol.">
        <title>The genome of Shorea leprosula (Dipterocarpaceae) highlights the ecological relevance of drought in aseasonal tropical rainforests.</title>
        <authorList>
            <person name="Ng K.K.S."/>
            <person name="Kobayashi M.J."/>
            <person name="Fawcett J.A."/>
            <person name="Hatakeyama M."/>
            <person name="Paape T."/>
            <person name="Ng C.H."/>
            <person name="Ang C.C."/>
            <person name="Tnah L.H."/>
            <person name="Lee C.T."/>
            <person name="Nishiyama T."/>
            <person name="Sese J."/>
            <person name="O'Brien M.J."/>
            <person name="Copetti D."/>
            <person name="Mohd Noor M.I."/>
            <person name="Ong R.C."/>
            <person name="Putra M."/>
            <person name="Sireger I.Z."/>
            <person name="Indrioko S."/>
            <person name="Kosugi Y."/>
            <person name="Izuno A."/>
            <person name="Isagi Y."/>
            <person name="Lee S.L."/>
            <person name="Shimizu K.K."/>
        </authorList>
    </citation>
    <scope>NUCLEOTIDE SEQUENCE [LARGE SCALE GENOMIC DNA]</scope>
    <source>
        <strain evidence="2">214</strain>
    </source>
</reference>
<feature type="compositionally biased region" description="Low complexity" evidence="1">
    <location>
        <begin position="37"/>
        <end position="50"/>
    </location>
</feature>
<dbReference type="PANTHER" id="PTHR31016:SF20">
    <property type="entry name" value="HEAT-INDUCIBLE TRANSCRIPTION REPRESSOR-RELATED"/>
    <property type="match status" value="1"/>
</dbReference>
<keyword evidence="3" id="KW-1185">Reference proteome</keyword>
<evidence type="ECO:0000313" key="2">
    <source>
        <dbReference type="EMBL" id="GKV02952.1"/>
    </source>
</evidence>
<sequence length="225" mass="24453">MAYRRQLGMTRASTFKEEINNHVDDSNDKSSNPQLTSSHSFPSSSLHPLSTRSPSDSLAAQATRASAARRESPVFGGDTSPRFGGGDQDISPKSKIRLQLETLLAEKARLAHGNSIYARENRFLREIVEYHQLTMQDLVYLDDDGVEEVSEIYPFNLPAISEALSVTPPSPKSSASPKSPSSHYDETPSETPQERANEVSRNAPPSSGTAVPKEEDANIPSASPA</sequence>
<dbReference type="AlphaFoldDB" id="A0AAV5IW43"/>
<accession>A0AAV5IW43</accession>
<gene>
    <name evidence="2" type="ORF">SLEP1_g15324</name>
</gene>
<proteinExistence type="predicted"/>
<feature type="region of interest" description="Disordered" evidence="1">
    <location>
        <begin position="166"/>
        <end position="225"/>
    </location>
</feature>
<protein>
    <submittedName>
        <fullName evidence="2">Uncharacterized protein</fullName>
    </submittedName>
</protein>
<dbReference type="Proteomes" id="UP001054252">
    <property type="component" value="Unassembled WGS sequence"/>
</dbReference>
<dbReference type="PANTHER" id="PTHR31016">
    <property type="entry name" value="OS04G0228100 PROTEIN"/>
    <property type="match status" value="1"/>
</dbReference>
<organism evidence="2 3">
    <name type="scientific">Rubroshorea leprosula</name>
    <dbReference type="NCBI Taxonomy" id="152421"/>
    <lineage>
        <taxon>Eukaryota</taxon>
        <taxon>Viridiplantae</taxon>
        <taxon>Streptophyta</taxon>
        <taxon>Embryophyta</taxon>
        <taxon>Tracheophyta</taxon>
        <taxon>Spermatophyta</taxon>
        <taxon>Magnoliopsida</taxon>
        <taxon>eudicotyledons</taxon>
        <taxon>Gunneridae</taxon>
        <taxon>Pentapetalae</taxon>
        <taxon>rosids</taxon>
        <taxon>malvids</taxon>
        <taxon>Malvales</taxon>
        <taxon>Dipterocarpaceae</taxon>
        <taxon>Rubroshorea</taxon>
    </lineage>
</organism>
<feature type="compositionally biased region" description="Basic and acidic residues" evidence="1">
    <location>
        <begin position="14"/>
        <end position="28"/>
    </location>
</feature>